<proteinExistence type="predicted"/>
<feature type="region of interest" description="Disordered" evidence="1">
    <location>
        <begin position="201"/>
        <end position="229"/>
    </location>
</feature>
<accession>A0A8H3M8D9</accession>
<gene>
    <name evidence="2" type="ORF">RCL2_002493700</name>
</gene>
<evidence type="ECO:0000256" key="1">
    <source>
        <dbReference type="SAM" id="MobiDB-lite"/>
    </source>
</evidence>
<reference evidence="2" key="1">
    <citation type="submission" date="2019-10" db="EMBL/GenBank/DDBJ databases">
        <title>Conservation and host-specific expression of non-tandemly repeated heterogenous ribosome RNA gene in arbuscular mycorrhizal fungi.</title>
        <authorList>
            <person name="Maeda T."/>
            <person name="Kobayashi Y."/>
            <person name="Nakagawa T."/>
            <person name="Ezawa T."/>
            <person name="Yamaguchi K."/>
            <person name="Bino T."/>
            <person name="Nishimoto Y."/>
            <person name="Shigenobu S."/>
            <person name="Kawaguchi M."/>
        </authorList>
    </citation>
    <scope>NUCLEOTIDE SEQUENCE</scope>
    <source>
        <strain evidence="2">HR1</strain>
    </source>
</reference>
<feature type="compositionally biased region" description="Basic and acidic residues" evidence="1">
    <location>
        <begin position="306"/>
        <end position="324"/>
    </location>
</feature>
<feature type="compositionally biased region" description="Polar residues" evidence="1">
    <location>
        <begin position="201"/>
        <end position="217"/>
    </location>
</feature>
<protein>
    <submittedName>
        <fullName evidence="2">Uncharacterized protein</fullName>
    </submittedName>
</protein>
<feature type="compositionally biased region" description="Acidic residues" evidence="1">
    <location>
        <begin position="261"/>
        <end position="280"/>
    </location>
</feature>
<dbReference type="Proteomes" id="UP000615446">
    <property type="component" value="Unassembled WGS sequence"/>
</dbReference>
<organism evidence="2 3">
    <name type="scientific">Rhizophagus clarus</name>
    <dbReference type="NCBI Taxonomy" id="94130"/>
    <lineage>
        <taxon>Eukaryota</taxon>
        <taxon>Fungi</taxon>
        <taxon>Fungi incertae sedis</taxon>
        <taxon>Mucoromycota</taxon>
        <taxon>Glomeromycotina</taxon>
        <taxon>Glomeromycetes</taxon>
        <taxon>Glomerales</taxon>
        <taxon>Glomeraceae</taxon>
        <taxon>Rhizophagus</taxon>
    </lineage>
</organism>
<evidence type="ECO:0000313" key="3">
    <source>
        <dbReference type="Proteomes" id="UP000615446"/>
    </source>
</evidence>
<evidence type="ECO:0000313" key="2">
    <source>
        <dbReference type="EMBL" id="GES98384.1"/>
    </source>
</evidence>
<dbReference type="EMBL" id="BLAL01000266">
    <property type="protein sequence ID" value="GES98384.1"/>
    <property type="molecule type" value="Genomic_DNA"/>
</dbReference>
<name>A0A8H3M8D9_9GLOM</name>
<sequence length="1032" mass="121258">MNKRNKQTKVYLGFYLIEGREETKEKRKARENELEEKVEKRDKREKEEEKKREEKEIGWKERKKERERNEESESDQDANQMLTAKSQDIGVSKPASYDNTNNGVSSDHEVNEYISEEVVVKKILRRHFAVVDVNELKKINSLEKLIRNFTRGKLQDPLEVLRTFEASNYHEKTIYYNTTEESEQRYRIRNRFTNRTATLAPSSTTAFSHSYRTNMQISPPLPKNNDDMEVQYDHKDDDMISQYEYNNDDIISQYAFDNLYNEEEEEEEGTEEGGEEEEEEETKKEEKRKKRKRQKKEEKRKRKKQKQEGDDHRQIVDEALDKNKMPSYNGDGEFAPYFENLRLLSLFCWLQKHNISTSAYEDLVDVLHNSKFNPSHVVKNIRRFREWRKRLPLIPISAKPIPILSKKTPSISKEIKNAYQFSIRDIIWYVLNNPSILRCMYFGPGIDSENKIRTLARYIVEGNFKNANNEYRLRIQEVVSYDNLPEIFKGRVRQERSIAGEVWLKDEAYQTIAISQVLEKANVIIVYQHQYVPETALRITEIIYRYPKPNVYHSLGGIYLQFGNMPSHERKLLKNHFVLGFVPFGGNFNEFIQPFISEMKEFEQGKLMKVNGQDAWVIAGLGVVTADLPQGNDMAGVLRHNAMKGCRTCSVSYNSLTDLIKTYKKYRRYHHVTDNQFKEILRENGTSAKKHLGSQYGEDDFIEVWKEFEKPKKWSRLPNPISHHASFMMSDYFQLAMIMPFILYCFLKPSSLKESEAATIKKNTGVARIDLVPKSVISCWVHVAKTMKAVFSSEFTTGSYQSLQKCLQDELIILPKVYNTILEKFTRPCASFTSLGYLLSDWYLTEDKSSNEEQISNDDDVTSPVEFISNISLKRGMSKKNRDNLLQNILNFKSELSESYKDMRLGGAALIYSNSISWYEFASYTIEEENDFNESYAIIRGIFKHKGNNEKYYAFIVIDWFEDNNREHPVLECPLYYLRTIESQRWRSIFPISAIDSVNKVHFIHNCNPGCQDHYNSTNKSWIKNNYYFKAI</sequence>
<feature type="region of interest" description="Disordered" evidence="1">
    <location>
        <begin position="21"/>
        <end position="78"/>
    </location>
</feature>
<feature type="compositionally biased region" description="Basic residues" evidence="1">
    <location>
        <begin position="286"/>
        <end position="305"/>
    </location>
</feature>
<dbReference type="OrthoDB" id="5372708at2759"/>
<feature type="compositionally biased region" description="Basic and acidic residues" evidence="1">
    <location>
        <begin position="21"/>
        <end position="71"/>
    </location>
</feature>
<feature type="region of interest" description="Disordered" evidence="1">
    <location>
        <begin position="261"/>
        <end position="327"/>
    </location>
</feature>
<dbReference type="AlphaFoldDB" id="A0A8H3M8D9"/>
<comment type="caution">
    <text evidence="2">The sequence shown here is derived from an EMBL/GenBank/DDBJ whole genome shotgun (WGS) entry which is preliminary data.</text>
</comment>